<dbReference type="Gene3D" id="3.30.710.10">
    <property type="entry name" value="Potassium Channel Kv1.1, Chain A"/>
    <property type="match status" value="1"/>
</dbReference>
<dbReference type="InterPro" id="IPR011333">
    <property type="entry name" value="SKP1/BTB/POZ_sf"/>
</dbReference>
<organism evidence="2 3">
    <name type="scientific">Effrenium voratum</name>
    <dbReference type="NCBI Taxonomy" id="2562239"/>
    <lineage>
        <taxon>Eukaryota</taxon>
        <taxon>Sar</taxon>
        <taxon>Alveolata</taxon>
        <taxon>Dinophyceae</taxon>
        <taxon>Suessiales</taxon>
        <taxon>Symbiodiniaceae</taxon>
        <taxon>Effrenium</taxon>
    </lineage>
</organism>
<dbReference type="EMBL" id="CAUJNA010003305">
    <property type="protein sequence ID" value="CAJ1398619.1"/>
    <property type="molecule type" value="Genomic_DNA"/>
</dbReference>
<dbReference type="GO" id="GO:0051260">
    <property type="term" value="P:protein homooligomerization"/>
    <property type="evidence" value="ECO:0007669"/>
    <property type="project" value="InterPro"/>
</dbReference>
<dbReference type="SUPFAM" id="SSF54695">
    <property type="entry name" value="POZ domain"/>
    <property type="match status" value="1"/>
</dbReference>
<dbReference type="Proteomes" id="UP001178507">
    <property type="component" value="Unassembled WGS sequence"/>
</dbReference>
<comment type="caution">
    <text evidence="2">The sequence shown here is derived from an EMBL/GenBank/DDBJ whole genome shotgun (WGS) entry which is preliminary data.</text>
</comment>
<feature type="domain" description="Potassium channel tetramerisation-type BTB" evidence="1">
    <location>
        <begin position="44"/>
        <end position="103"/>
    </location>
</feature>
<protein>
    <recommendedName>
        <fullName evidence="1">Potassium channel tetramerisation-type BTB domain-containing protein</fullName>
    </recommendedName>
</protein>
<evidence type="ECO:0000313" key="2">
    <source>
        <dbReference type="EMBL" id="CAJ1398619.1"/>
    </source>
</evidence>
<dbReference type="PANTHER" id="PTHR11145">
    <property type="entry name" value="BTB/POZ DOMAIN-CONTAINING ADAPTER FOR CUL3-MEDIATED RHOA DEGRADATION PROTEIN FAMILY MEMBER"/>
    <property type="match status" value="1"/>
</dbReference>
<dbReference type="InterPro" id="IPR045068">
    <property type="entry name" value="BACURD1-3"/>
</dbReference>
<dbReference type="InterPro" id="IPR003131">
    <property type="entry name" value="T1-type_BTB"/>
</dbReference>
<reference evidence="2" key="1">
    <citation type="submission" date="2023-08" db="EMBL/GenBank/DDBJ databases">
        <authorList>
            <person name="Chen Y."/>
            <person name="Shah S."/>
            <person name="Dougan E. K."/>
            <person name="Thang M."/>
            <person name="Chan C."/>
        </authorList>
    </citation>
    <scope>NUCLEOTIDE SEQUENCE</scope>
</reference>
<proteinExistence type="predicted"/>
<dbReference type="CDD" id="cd18316">
    <property type="entry name" value="BTB_POZ_KCTD-like"/>
    <property type="match status" value="1"/>
</dbReference>
<keyword evidence="3" id="KW-1185">Reference proteome</keyword>
<name>A0AA36J4Y9_9DINO</name>
<evidence type="ECO:0000259" key="1">
    <source>
        <dbReference type="Pfam" id="PF02214"/>
    </source>
</evidence>
<evidence type="ECO:0000313" key="3">
    <source>
        <dbReference type="Proteomes" id="UP001178507"/>
    </source>
</evidence>
<gene>
    <name evidence="2" type="ORF">EVOR1521_LOCUS22366</name>
</gene>
<dbReference type="Pfam" id="PF02214">
    <property type="entry name" value="BTB_2"/>
    <property type="match status" value="1"/>
</dbReference>
<dbReference type="PANTHER" id="PTHR11145:SF19">
    <property type="entry name" value="BTB DOMAIN-CONTAINING PROTEIN-RELATED"/>
    <property type="match status" value="1"/>
</dbReference>
<sequence>MWRRVSRTAQQVARRLATEAEAPANELEVPANAVGRYSPGDRVIKLSVSGTKFLTLRSTAAHSPVLDAIVEQAENNQDLYNDGAIFIDRDPKHFPVILNHLRSRAEGKEIFAERCRLTMSLKDCRRRHTVVLPKDALELRNLFVEAEHFGLPELSSRILAKQKVAQILSTLSGAAGNPFDVAARLVSTARNLALVGATTLASSLALMQQLRDKSPSEAIDTVKNFALAKQ</sequence>
<accession>A0AA36J4Y9</accession>
<dbReference type="AlphaFoldDB" id="A0AA36J4Y9"/>